<dbReference type="GO" id="GO:0004351">
    <property type="term" value="F:glutamate decarboxylase activity"/>
    <property type="evidence" value="ECO:0007669"/>
    <property type="project" value="TreeGrafter"/>
</dbReference>
<evidence type="ECO:0000256" key="5">
    <source>
        <dbReference type="ARBA" id="ARBA00023239"/>
    </source>
</evidence>
<name>A0A3P7DZJ6_WUCBA</name>
<dbReference type="Gene3D" id="3.90.1150.170">
    <property type="match status" value="1"/>
</dbReference>
<dbReference type="EMBL" id="UYWW01008217">
    <property type="protein sequence ID" value="VDM15631.1"/>
    <property type="molecule type" value="Genomic_DNA"/>
</dbReference>
<dbReference type="InterPro" id="IPR015424">
    <property type="entry name" value="PyrdxlP-dep_Trfase"/>
</dbReference>
<evidence type="ECO:0000256" key="2">
    <source>
        <dbReference type="ARBA" id="ARBA00009533"/>
    </source>
</evidence>
<dbReference type="PANTHER" id="PTHR45677">
    <property type="entry name" value="GLUTAMATE DECARBOXYLASE-RELATED"/>
    <property type="match status" value="1"/>
</dbReference>
<protein>
    <recommendedName>
        <fullName evidence="9">Glutamate decarboxylase</fullName>
    </recommendedName>
</protein>
<keyword evidence="8" id="KW-1185">Reference proteome</keyword>
<keyword evidence="4 6" id="KW-0663">Pyridoxal phosphate</keyword>
<accession>A0A3P7DZJ6</accession>
<dbReference type="GO" id="GO:0030170">
    <property type="term" value="F:pyridoxal phosphate binding"/>
    <property type="evidence" value="ECO:0007669"/>
    <property type="project" value="InterPro"/>
</dbReference>
<dbReference type="AlphaFoldDB" id="A0A3P7DZJ6"/>
<dbReference type="SUPFAM" id="SSF53383">
    <property type="entry name" value="PLP-dependent transferases"/>
    <property type="match status" value="1"/>
</dbReference>
<organism evidence="7 8">
    <name type="scientific">Wuchereria bancrofti</name>
    <dbReference type="NCBI Taxonomy" id="6293"/>
    <lineage>
        <taxon>Eukaryota</taxon>
        <taxon>Metazoa</taxon>
        <taxon>Ecdysozoa</taxon>
        <taxon>Nematoda</taxon>
        <taxon>Chromadorea</taxon>
        <taxon>Rhabditida</taxon>
        <taxon>Spirurina</taxon>
        <taxon>Spiruromorpha</taxon>
        <taxon>Filarioidea</taxon>
        <taxon>Onchocercidae</taxon>
        <taxon>Wuchereria</taxon>
    </lineage>
</organism>
<evidence type="ECO:0000256" key="4">
    <source>
        <dbReference type="ARBA" id="ARBA00022898"/>
    </source>
</evidence>
<dbReference type="GO" id="GO:0005737">
    <property type="term" value="C:cytoplasm"/>
    <property type="evidence" value="ECO:0007669"/>
    <property type="project" value="TreeGrafter"/>
</dbReference>
<gene>
    <name evidence="7" type="ORF">WBA_LOCUS8994</name>
</gene>
<dbReference type="Proteomes" id="UP000270924">
    <property type="component" value="Unassembled WGS sequence"/>
</dbReference>
<dbReference type="PANTHER" id="PTHR45677:SF10">
    <property type="entry name" value="GLUTAMATE DECARBOXYLASE"/>
    <property type="match status" value="1"/>
</dbReference>
<evidence type="ECO:0000256" key="1">
    <source>
        <dbReference type="ARBA" id="ARBA00001933"/>
    </source>
</evidence>
<evidence type="ECO:0000256" key="6">
    <source>
        <dbReference type="RuleBase" id="RU000382"/>
    </source>
</evidence>
<reference evidence="7 8" key="1">
    <citation type="submission" date="2018-11" db="EMBL/GenBank/DDBJ databases">
        <authorList>
            <consortium name="Pathogen Informatics"/>
        </authorList>
    </citation>
    <scope>NUCLEOTIDE SEQUENCE [LARGE SCALE GENOMIC DNA]</scope>
</reference>
<dbReference type="InterPro" id="IPR015421">
    <property type="entry name" value="PyrdxlP-dep_Trfase_major"/>
</dbReference>
<dbReference type="InterPro" id="IPR002129">
    <property type="entry name" value="PyrdxlP-dep_de-COase"/>
</dbReference>
<evidence type="ECO:0000313" key="7">
    <source>
        <dbReference type="EMBL" id="VDM15631.1"/>
    </source>
</evidence>
<dbReference type="GO" id="GO:0009449">
    <property type="term" value="P:gamma-aminobutyric acid biosynthetic process"/>
    <property type="evidence" value="ECO:0007669"/>
    <property type="project" value="TreeGrafter"/>
</dbReference>
<proteinExistence type="inferred from homology"/>
<sequence length="136" mass="15703">MEEIVKILLEYINEENQRENKILDFYHPSEMQKLIDLSIPDNPRTLHQLLQDCQEVLRLGVRTGHPRFFNQISCGLDLVSMAGEWLTATANTNMFTYEIAPVFILMEKEVTKKMAELIGWQDSDAIFAPGISYLIL</sequence>
<dbReference type="Pfam" id="PF00282">
    <property type="entry name" value="Pyridoxal_deC"/>
    <property type="match status" value="1"/>
</dbReference>
<comment type="cofactor">
    <cofactor evidence="1 6">
        <name>pyridoxal 5'-phosphate</name>
        <dbReference type="ChEBI" id="CHEBI:597326"/>
    </cofactor>
</comment>
<dbReference type="InParanoid" id="A0A3P7DZJ6"/>
<keyword evidence="3" id="KW-0210">Decarboxylase</keyword>
<dbReference type="OrthoDB" id="392571at2759"/>
<comment type="similarity">
    <text evidence="2 6">Belongs to the group II decarboxylase family.</text>
</comment>
<evidence type="ECO:0008006" key="9">
    <source>
        <dbReference type="Google" id="ProtNLM"/>
    </source>
</evidence>
<evidence type="ECO:0000256" key="3">
    <source>
        <dbReference type="ARBA" id="ARBA00022793"/>
    </source>
</evidence>
<dbReference type="Gene3D" id="3.40.640.10">
    <property type="entry name" value="Type I PLP-dependent aspartate aminotransferase-like (Major domain)"/>
    <property type="match status" value="1"/>
</dbReference>
<evidence type="ECO:0000313" key="8">
    <source>
        <dbReference type="Proteomes" id="UP000270924"/>
    </source>
</evidence>
<keyword evidence="5 6" id="KW-0456">Lyase</keyword>